<dbReference type="SUPFAM" id="SSF54593">
    <property type="entry name" value="Glyoxalase/Bleomycin resistance protein/Dihydroxybiphenyl dioxygenase"/>
    <property type="match status" value="2"/>
</dbReference>
<dbReference type="EMBL" id="JBHEZZ010000019">
    <property type="protein sequence ID" value="MFC1405284.1"/>
    <property type="molecule type" value="Genomic_DNA"/>
</dbReference>
<dbReference type="PANTHER" id="PTHR43048">
    <property type="entry name" value="METHYLMALONYL-COA EPIMERASE"/>
    <property type="match status" value="1"/>
</dbReference>
<evidence type="ECO:0000313" key="4">
    <source>
        <dbReference type="Proteomes" id="UP001592528"/>
    </source>
</evidence>
<dbReference type="PANTHER" id="PTHR43048:SF3">
    <property type="entry name" value="METHYLMALONYL-COA EPIMERASE, MITOCHONDRIAL"/>
    <property type="match status" value="1"/>
</dbReference>
<gene>
    <name evidence="3" type="ORF">ACEZDJ_28770</name>
</gene>
<dbReference type="Gene3D" id="3.10.180.10">
    <property type="entry name" value="2,3-Dihydroxybiphenyl 1,2-Dioxygenase, domain 1"/>
    <property type="match status" value="2"/>
</dbReference>
<reference evidence="3 4" key="1">
    <citation type="submission" date="2024-09" db="EMBL/GenBank/DDBJ databases">
        <authorList>
            <person name="Lee S.D."/>
        </authorList>
    </citation>
    <scope>NUCLEOTIDE SEQUENCE [LARGE SCALE GENOMIC DNA]</scope>
    <source>
        <strain evidence="3 4">N1-5</strain>
    </source>
</reference>
<keyword evidence="4" id="KW-1185">Reference proteome</keyword>
<organism evidence="3 4">
    <name type="scientific">Streptacidiphilus cavernicola</name>
    <dbReference type="NCBI Taxonomy" id="3342716"/>
    <lineage>
        <taxon>Bacteria</taxon>
        <taxon>Bacillati</taxon>
        <taxon>Actinomycetota</taxon>
        <taxon>Actinomycetes</taxon>
        <taxon>Kitasatosporales</taxon>
        <taxon>Streptomycetaceae</taxon>
        <taxon>Streptacidiphilus</taxon>
    </lineage>
</organism>
<name>A0ABV6UUZ6_9ACTN</name>
<dbReference type="RefSeq" id="WP_051725819.1">
    <property type="nucleotide sequence ID" value="NZ_JBHEZZ010000019.1"/>
</dbReference>
<feature type="domain" description="VOC" evidence="2">
    <location>
        <begin position="181"/>
        <end position="305"/>
    </location>
</feature>
<protein>
    <submittedName>
        <fullName evidence="3">VOC family protein</fullName>
    </submittedName>
</protein>
<keyword evidence="1" id="KW-0479">Metal-binding</keyword>
<dbReference type="Proteomes" id="UP001592528">
    <property type="component" value="Unassembled WGS sequence"/>
</dbReference>
<dbReference type="InterPro" id="IPR037523">
    <property type="entry name" value="VOC_core"/>
</dbReference>
<dbReference type="InterPro" id="IPR051785">
    <property type="entry name" value="MMCE/EMCE_epimerase"/>
</dbReference>
<evidence type="ECO:0000256" key="1">
    <source>
        <dbReference type="ARBA" id="ARBA00022723"/>
    </source>
</evidence>
<dbReference type="InterPro" id="IPR029068">
    <property type="entry name" value="Glyas_Bleomycin-R_OHBP_Dase"/>
</dbReference>
<evidence type="ECO:0000313" key="3">
    <source>
        <dbReference type="EMBL" id="MFC1405284.1"/>
    </source>
</evidence>
<sequence>MNDGTDRPFHVRMLYHPRIHVPSLDQAEDFFARVFGRPSTNFSVVMPEPPAPGHSVGYSTFTSVSDVLIDSLEPKRYLTGGTQRYPDVEVPHLETTGWYVDGVKELYRELRAEGLRLVDSHDSVVDGEEWPGGPSPFHTLPDDAGLRYAFFEMFPFPLDPRVREGWTVPEVAEDDPLGIQHASHHTVLTSRPERALRLTVNVLGGEVVRTGRDELRGVEGPFVRLADTVFHFAAPDPGSPAAADAAAHVPQDTYHAITWKVVDLERTAKHLDAEGVRIAHRSRTALVTDPATSLGVPWGFTTDSI</sequence>
<dbReference type="PROSITE" id="PS51819">
    <property type="entry name" value="VOC"/>
    <property type="match status" value="1"/>
</dbReference>
<comment type="caution">
    <text evidence="3">The sequence shown here is derived from an EMBL/GenBank/DDBJ whole genome shotgun (WGS) entry which is preliminary data.</text>
</comment>
<proteinExistence type="predicted"/>
<evidence type="ECO:0000259" key="2">
    <source>
        <dbReference type="PROSITE" id="PS51819"/>
    </source>
</evidence>
<accession>A0ABV6UUZ6</accession>